<dbReference type="PANTHER" id="PTHR10443">
    <property type="entry name" value="MICROSOMAL DIPEPTIDASE"/>
    <property type="match status" value="1"/>
</dbReference>
<accession>A0A6A6NYG4</accession>
<comment type="similarity">
    <text evidence="2">Belongs to the metallo-dependent hydrolases superfamily. Peptidase M19 family.</text>
</comment>
<dbReference type="OrthoDB" id="445695at2759"/>
<name>A0A6A6NYG4_9PEZI</name>
<keyword evidence="2" id="KW-0862">Zinc</keyword>
<keyword evidence="2" id="KW-0645">Protease</keyword>
<dbReference type="EMBL" id="MU001682">
    <property type="protein sequence ID" value="KAF2456618.1"/>
    <property type="molecule type" value="Genomic_DNA"/>
</dbReference>
<dbReference type="AlphaFoldDB" id="A0A6A6NYG4"/>
<evidence type="ECO:0000313" key="3">
    <source>
        <dbReference type="EMBL" id="KAF2456618.1"/>
    </source>
</evidence>
<evidence type="ECO:0000313" key="4">
    <source>
        <dbReference type="Proteomes" id="UP000799766"/>
    </source>
</evidence>
<comment type="cofactor">
    <cofactor evidence="2">
        <name>Zn(2+)</name>
        <dbReference type="ChEBI" id="CHEBI:29105"/>
    </cofactor>
</comment>
<dbReference type="SUPFAM" id="SSF51556">
    <property type="entry name" value="Metallo-dependent hydrolases"/>
    <property type="match status" value="1"/>
</dbReference>
<dbReference type="Proteomes" id="UP000799766">
    <property type="component" value="Unassembled WGS sequence"/>
</dbReference>
<sequence>MKILTKNPLIDGHNDLMILIRFLYKNHIYDDEFTKPFEDGRMAAQVDLPRLDQGKVGGAFWSAFMPCPENGSDFSDENYAPIVRATLEQLDLFQRLQVKYPKYFTPPANSAEARHAFSAGRLISPTAIEGLHQIGNSLSALRLYHTLGVRYATLTWNCHNIYADAALVSNDEGQTVKSKPLWGGISSGPGRQLIYEMNRLGMLVDLSHVSADTMRDVLMGQGARGDGVPSWNGSLAPPIFSHSSAYALCPHPRNVPDDVLQMVRARNALVMVNFSPDFISCVANDDPSGIPDFVEANATLAQVVRHIMHIGELIGYDHVGIGTDYDGIPTAPRGLEDVSKFPDLVAELLRQGVGEYDVAKVVGRNLLRVWKDVDEVAARLQREMLPAEDNIQPLQEELNTEDELPLV</sequence>
<dbReference type="GO" id="GO:0006508">
    <property type="term" value="P:proteolysis"/>
    <property type="evidence" value="ECO:0007669"/>
    <property type="project" value="UniProtKB-KW"/>
</dbReference>
<dbReference type="EC" id="3.4.13.19" evidence="2"/>
<proteinExistence type="inferred from homology"/>
<dbReference type="Pfam" id="PF01244">
    <property type="entry name" value="Peptidase_M19"/>
    <property type="match status" value="1"/>
</dbReference>
<dbReference type="PROSITE" id="PS51365">
    <property type="entry name" value="RENAL_DIPEPTIDASE_2"/>
    <property type="match status" value="1"/>
</dbReference>
<gene>
    <name evidence="3" type="ORF">BDY21DRAFT_386105</name>
</gene>
<keyword evidence="2" id="KW-0482">Metalloprotease</keyword>
<dbReference type="InterPro" id="IPR008257">
    <property type="entry name" value="Pept_M19"/>
</dbReference>
<reference evidence="3" key="1">
    <citation type="journal article" date="2020" name="Stud. Mycol.">
        <title>101 Dothideomycetes genomes: a test case for predicting lifestyles and emergence of pathogens.</title>
        <authorList>
            <person name="Haridas S."/>
            <person name="Albert R."/>
            <person name="Binder M."/>
            <person name="Bloem J."/>
            <person name="Labutti K."/>
            <person name="Salamov A."/>
            <person name="Andreopoulos B."/>
            <person name="Baker S."/>
            <person name="Barry K."/>
            <person name="Bills G."/>
            <person name="Bluhm B."/>
            <person name="Cannon C."/>
            <person name="Castanera R."/>
            <person name="Culley D."/>
            <person name="Daum C."/>
            <person name="Ezra D."/>
            <person name="Gonzalez J."/>
            <person name="Henrissat B."/>
            <person name="Kuo A."/>
            <person name="Liang C."/>
            <person name="Lipzen A."/>
            <person name="Lutzoni F."/>
            <person name="Magnuson J."/>
            <person name="Mondo S."/>
            <person name="Nolan M."/>
            <person name="Ohm R."/>
            <person name="Pangilinan J."/>
            <person name="Park H.-J."/>
            <person name="Ramirez L."/>
            <person name="Alfaro M."/>
            <person name="Sun H."/>
            <person name="Tritt A."/>
            <person name="Yoshinaga Y."/>
            <person name="Zwiers L.-H."/>
            <person name="Turgeon B."/>
            <person name="Goodwin S."/>
            <person name="Spatafora J."/>
            <person name="Crous P."/>
            <person name="Grigoriev I."/>
        </authorList>
    </citation>
    <scope>NUCLEOTIDE SEQUENCE</scope>
    <source>
        <strain evidence="3">ATCC 16933</strain>
    </source>
</reference>
<dbReference type="CDD" id="cd01301">
    <property type="entry name" value="rDP_like"/>
    <property type="match status" value="1"/>
</dbReference>
<dbReference type="InterPro" id="IPR032466">
    <property type="entry name" value="Metal_Hydrolase"/>
</dbReference>
<dbReference type="GO" id="GO:0070573">
    <property type="term" value="F:metallodipeptidase activity"/>
    <property type="evidence" value="ECO:0007669"/>
    <property type="project" value="InterPro"/>
</dbReference>
<keyword evidence="2" id="KW-0479">Metal-binding</keyword>
<evidence type="ECO:0000256" key="2">
    <source>
        <dbReference type="RuleBase" id="RU341113"/>
    </source>
</evidence>
<dbReference type="PANTHER" id="PTHR10443:SF12">
    <property type="entry name" value="DIPEPTIDASE"/>
    <property type="match status" value="1"/>
</dbReference>
<keyword evidence="4" id="KW-1185">Reference proteome</keyword>
<keyword evidence="1 2" id="KW-0224">Dipeptidase</keyword>
<protein>
    <recommendedName>
        <fullName evidence="2">Dipeptidase</fullName>
        <ecNumber evidence="2">3.4.13.19</ecNumber>
    </recommendedName>
</protein>
<organism evidence="3 4">
    <name type="scientific">Lineolata rhizophorae</name>
    <dbReference type="NCBI Taxonomy" id="578093"/>
    <lineage>
        <taxon>Eukaryota</taxon>
        <taxon>Fungi</taxon>
        <taxon>Dikarya</taxon>
        <taxon>Ascomycota</taxon>
        <taxon>Pezizomycotina</taxon>
        <taxon>Dothideomycetes</taxon>
        <taxon>Dothideomycetes incertae sedis</taxon>
        <taxon>Lineolatales</taxon>
        <taxon>Lineolataceae</taxon>
        <taxon>Lineolata</taxon>
    </lineage>
</organism>
<dbReference type="Gene3D" id="3.20.20.140">
    <property type="entry name" value="Metal-dependent hydrolases"/>
    <property type="match status" value="1"/>
</dbReference>
<comment type="catalytic activity">
    <reaction evidence="2">
        <text>an L-aminoacyl-L-amino acid + H2O = 2 an L-alpha-amino acid</text>
        <dbReference type="Rhea" id="RHEA:48940"/>
        <dbReference type="ChEBI" id="CHEBI:15377"/>
        <dbReference type="ChEBI" id="CHEBI:59869"/>
        <dbReference type="ChEBI" id="CHEBI:77460"/>
        <dbReference type="EC" id="3.4.13.19"/>
    </reaction>
</comment>
<dbReference type="GO" id="GO:0046872">
    <property type="term" value="F:metal ion binding"/>
    <property type="evidence" value="ECO:0007669"/>
    <property type="project" value="UniProtKB-UniRule"/>
</dbReference>
<evidence type="ECO:0000256" key="1">
    <source>
        <dbReference type="ARBA" id="ARBA00022997"/>
    </source>
</evidence>
<keyword evidence="2" id="KW-0378">Hydrolase</keyword>